<dbReference type="InterPro" id="IPR046373">
    <property type="entry name" value="Acyl-CoA_Oxase/DH_mid-dom_sf"/>
</dbReference>
<keyword evidence="5 6" id="KW-0560">Oxidoreductase</keyword>
<comment type="cofactor">
    <cofactor evidence="1 6">
        <name>FAD</name>
        <dbReference type="ChEBI" id="CHEBI:57692"/>
    </cofactor>
</comment>
<dbReference type="InterPro" id="IPR006091">
    <property type="entry name" value="Acyl-CoA_Oxase/DH_mid-dom"/>
</dbReference>
<dbReference type="Pfam" id="PF02770">
    <property type="entry name" value="Acyl-CoA_dh_M"/>
    <property type="match status" value="1"/>
</dbReference>
<sequence length="402" mass="45527">MDFAFTEKEEAFRLEIRSWLEGNLPHGWLDGTYNHPETDEERIQFLKDWQRKLYEGGYAAIAWPTKYGGRNATLMEEIVFQQEMARVKAPPIISYIGTHMVGPTLIQLGTEQQKQEYVEKILTGETIWCQGYSEPGAGSDLSAIQTRAVKQGDKWLINGQKIWTSFGHVADYCFLLARTSNVPGKKHKGITVFLIDMHQPGVEVVPIVSMNGEHDFNEVFFTDAAAYDHQIVGTLDEGWSVTMSLLLHERTGIGGQLFTLQQQFDDFVNVAKTNSDILSNPITRQKLIELYAKTKGSLFGYYKNLTKQLKQGYPGAESSMDKLMVAELTKELFSFIQSVQGPEGILWKQNAPYDTYWQDFYLTSFGMTIGGGTSEIQRNTIGERILGLPKDISRERADNQMV</sequence>
<dbReference type="Pfam" id="PF00441">
    <property type="entry name" value="Acyl-CoA_dh_1"/>
    <property type="match status" value="1"/>
</dbReference>
<dbReference type="Proteomes" id="UP000030437">
    <property type="component" value="Unassembled WGS sequence"/>
</dbReference>
<dbReference type="InterPro" id="IPR037069">
    <property type="entry name" value="AcylCoA_DH/ox_N_sf"/>
</dbReference>
<dbReference type="OrthoDB" id="2431337at2"/>
<dbReference type="Gene3D" id="2.40.110.10">
    <property type="entry name" value="Butyryl-CoA Dehydrogenase, subunit A, domain 2"/>
    <property type="match status" value="1"/>
</dbReference>
<comment type="similarity">
    <text evidence="2 6">Belongs to the acyl-CoA dehydrogenase family.</text>
</comment>
<dbReference type="InterPro" id="IPR036250">
    <property type="entry name" value="AcylCo_DH-like_C"/>
</dbReference>
<evidence type="ECO:0000259" key="8">
    <source>
        <dbReference type="Pfam" id="PF02770"/>
    </source>
</evidence>
<dbReference type="PANTHER" id="PTHR43292:SF4">
    <property type="entry name" value="ACYL-COA DEHYDROGENASE FADE34"/>
    <property type="match status" value="1"/>
</dbReference>
<evidence type="ECO:0000313" key="11">
    <source>
        <dbReference type="Proteomes" id="UP000030437"/>
    </source>
</evidence>
<dbReference type="SUPFAM" id="SSF47203">
    <property type="entry name" value="Acyl-CoA dehydrogenase C-terminal domain-like"/>
    <property type="match status" value="1"/>
</dbReference>
<keyword evidence="4 6" id="KW-0274">FAD</keyword>
<evidence type="ECO:0000256" key="2">
    <source>
        <dbReference type="ARBA" id="ARBA00009347"/>
    </source>
</evidence>
<dbReference type="EMBL" id="JPVP01000058">
    <property type="protein sequence ID" value="KGR83376.1"/>
    <property type="molecule type" value="Genomic_DNA"/>
</dbReference>
<dbReference type="GO" id="GO:0005886">
    <property type="term" value="C:plasma membrane"/>
    <property type="evidence" value="ECO:0007669"/>
    <property type="project" value="TreeGrafter"/>
</dbReference>
<feature type="domain" description="Acyl-CoA dehydrogenase/oxidase N-terminal" evidence="9">
    <location>
        <begin position="6"/>
        <end position="125"/>
    </location>
</feature>
<evidence type="ECO:0000256" key="4">
    <source>
        <dbReference type="ARBA" id="ARBA00022827"/>
    </source>
</evidence>
<dbReference type="InterPro" id="IPR009100">
    <property type="entry name" value="AcylCoA_DH/oxidase_NM_dom_sf"/>
</dbReference>
<proteinExistence type="inferred from homology"/>
<dbReference type="STRING" id="1220589.CD32_16210"/>
<comment type="caution">
    <text evidence="10">The sequence shown here is derived from an EMBL/GenBank/DDBJ whole genome shotgun (WGS) entry which is preliminary data.</text>
</comment>
<dbReference type="Pfam" id="PF02771">
    <property type="entry name" value="Acyl-CoA_dh_N"/>
    <property type="match status" value="1"/>
</dbReference>
<dbReference type="AlphaFoldDB" id="A0A0A3IF39"/>
<dbReference type="GO" id="GO:0016627">
    <property type="term" value="F:oxidoreductase activity, acting on the CH-CH group of donors"/>
    <property type="evidence" value="ECO:0007669"/>
    <property type="project" value="InterPro"/>
</dbReference>
<name>A0A0A3IF39_9BACI</name>
<evidence type="ECO:0000259" key="9">
    <source>
        <dbReference type="Pfam" id="PF02771"/>
    </source>
</evidence>
<gene>
    <name evidence="10" type="ORF">CD32_16210</name>
</gene>
<dbReference type="PANTHER" id="PTHR43292">
    <property type="entry name" value="ACYL-COA DEHYDROGENASE"/>
    <property type="match status" value="1"/>
</dbReference>
<dbReference type="SUPFAM" id="SSF56645">
    <property type="entry name" value="Acyl-CoA dehydrogenase NM domain-like"/>
    <property type="match status" value="1"/>
</dbReference>
<evidence type="ECO:0000256" key="6">
    <source>
        <dbReference type="RuleBase" id="RU362125"/>
    </source>
</evidence>
<keyword evidence="11" id="KW-1185">Reference proteome</keyword>
<evidence type="ECO:0000256" key="5">
    <source>
        <dbReference type="ARBA" id="ARBA00023002"/>
    </source>
</evidence>
<dbReference type="InterPro" id="IPR052161">
    <property type="entry name" value="Mycobact_Acyl-CoA_DH"/>
</dbReference>
<evidence type="ECO:0000259" key="7">
    <source>
        <dbReference type="Pfam" id="PF00441"/>
    </source>
</evidence>
<evidence type="ECO:0000256" key="3">
    <source>
        <dbReference type="ARBA" id="ARBA00022630"/>
    </source>
</evidence>
<dbReference type="eggNOG" id="COG1960">
    <property type="taxonomic scope" value="Bacteria"/>
</dbReference>
<protein>
    <submittedName>
        <fullName evidence="10">Acyl-CoA dehydrogenase</fullName>
    </submittedName>
</protein>
<keyword evidence="3 6" id="KW-0285">Flavoprotein</keyword>
<dbReference type="InterPro" id="IPR009075">
    <property type="entry name" value="AcylCo_DH/oxidase_C"/>
</dbReference>
<dbReference type="RefSeq" id="WP_036156503.1">
    <property type="nucleotide sequence ID" value="NZ_AVCX01000003.1"/>
</dbReference>
<dbReference type="InterPro" id="IPR013786">
    <property type="entry name" value="AcylCoA_DH/ox_N"/>
</dbReference>
<dbReference type="Gene3D" id="1.20.140.10">
    <property type="entry name" value="Butyryl-CoA Dehydrogenase, subunit A, domain 3"/>
    <property type="match status" value="1"/>
</dbReference>
<feature type="domain" description="Acyl-CoA oxidase/dehydrogenase middle" evidence="8">
    <location>
        <begin position="129"/>
        <end position="223"/>
    </location>
</feature>
<organism evidence="10 11">
    <name type="scientific">Lysinibacillus odysseyi 34hs-1 = NBRC 100172</name>
    <dbReference type="NCBI Taxonomy" id="1220589"/>
    <lineage>
        <taxon>Bacteria</taxon>
        <taxon>Bacillati</taxon>
        <taxon>Bacillota</taxon>
        <taxon>Bacilli</taxon>
        <taxon>Bacillales</taxon>
        <taxon>Bacillaceae</taxon>
        <taxon>Lysinibacillus</taxon>
    </lineage>
</organism>
<dbReference type="GO" id="GO:0050660">
    <property type="term" value="F:flavin adenine dinucleotide binding"/>
    <property type="evidence" value="ECO:0007669"/>
    <property type="project" value="InterPro"/>
</dbReference>
<evidence type="ECO:0000313" key="10">
    <source>
        <dbReference type="EMBL" id="KGR83376.1"/>
    </source>
</evidence>
<feature type="domain" description="Acyl-CoA dehydrogenase/oxidase C-terminal" evidence="7">
    <location>
        <begin position="236"/>
        <end position="386"/>
    </location>
</feature>
<reference evidence="10 11" key="1">
    <citation type="submission" date="2014-02" db="EMBL/GenBank/DDBJ databases">
        <title>Draft genome sequence of Lysinibacillus odysseyi NBRC 100172.</title>
        <authorList>
            <person name="Zhang F."/>
            <person name="Wang G."/>
            <person name="Zhang L."/>
        </authorList>
    </citation>
    <scope>NUCLEOTIDE SEQUENCE [LARGE SCALE GENOMIC DNA]</scope>
    <source>
        <strain evidence="10 11">NBRC 100172</strain>
    </source>
</reference>
<evidence type="ECO:0000256" key="1">
    <source>
        <dbReference type="ARBA" id="ARBA00001974"/>
    </source>
</evidence>
<accession>A0A0A3IF39</accession>
<dbReference type="Gene3D" id="1.10.540.10">
    <property type="entry name" value="Acyl-CoA dehydrogenase/oxidase, N-terminal domain"/>
    <property type="match status" value="1"/>
</dbReference>